<name>A0A562TTD9_9SPHI</name>
<dbReference type="AlphaFoldDB" id="A0A562TTD9"/>
<gene>
    <name evidence="1" type="ORF">JN11_03945</name>
</gene>
<reference evidence="1 2" key="1">
    <citation type="submission" date="2019-07" db="EMBL/GenBank/DDBJ databases">
        <title>Genomic Encyclopedia of Archaeal and Bacterial Type Strains, Phase II (KMG-II): from individual species to whole genera.</title>
        <authorList>
            <person name="Goeker M."/>
        </authorList>
    </citation>
    <scope>NUCLEOTIDE SEQUENCE [LARGE SCALE GENOMIC DNA]</scope>
    <source>
        <strain evidence="1 2">ATCC BAA-1854</strain>
    </source>
</reference>
<keyword evidence="2" id="KW-1185">Reference proteome</keyword>
<organism evidence="1 2">
    <name type="scientific">Mucilaginibacter frigoritolerans</name>
    <dbReference type="NCBI Taxonomy" id="652788"/>
    <lineage>
        <taxon>Bacteria</taxon>
        <taxon>Pseudomonadati</taxon>
        <taxon>Bacteroidota</taxon>
        <taxon>Sphingobacteriia</taxon>
        <taxon>Sphingobacteriales</taxon>
        <taxon>Sphingobacteriaceae</taxon>
        <taxon>Mucilaginibacter</taxon>
    </lineage>
</organism>
<protein>
    <recommendedName>
        <fullName evidence="3">KTSC domain-containing protein</fullName>
    </recommendedName>
</protein>
<evidence type="ECO:0000313" key="2">
    <source>
        <dbReference type="Proteomes" id="UP000317010"/>
    </source>
</evidence>
<proteinExistence type="predicted"/>
<evidence type="ECO:0000313" key="1">
    <source>
        <dbReference type="EMBL" id="TWI96832.1"/>
    </source>
</evidence>
<accession>A0A562TTD9</accession>
<dbReference type="EMBL" id="VLLI01000012">
    <property type="protein sequence ID" value="TWI96832.1"/>
    <property type="molecule type" value="Genomic_DNA"/>
</dbReference>
<comment type="caution">
    <text evidence="1">The sequence shown here is derived from an EMBL/GenBank/DDBJ whole genome shotgun (WGS) entry which is preliminary data.</text>
</comment>
<sequence>MLKELPKIDISMHIANNQAIKFTLRQYELSTVEEVWRVSSDRKFAVLLLVNKTNYYVYDDIDFINVGTTKLKAENLFFNYCMRWYGNN</sequence>
<evidence type="ECO:0008006" key="3">
    <source>
        <dbReference type="Google" id="ProtNLM"/>
    </source>
</evidence>
<dbReference type="Proteomes" id="UP000317010">
    <property type="component" value="Unassembled WGS sequence"/>
</dbReference>